<keyword evidence="2" id="KW-1185">Reference proteome</keyword>
<name>A0A4Y8S685_9SPHI</name>
<dbReference type="SUPFAM" id="SSF49899">
    <property type="entry name" value="Concanavalin A-like lectins/glucanases"/>
    <property type="match status" value="1"/>
</dbReference>
<proteinExistence type="predicted"/>
<dbReference type="GO" id="GO:0005975">
    <property type="term" value="P:carbohydrate metabolic process"/>
    <property type="evidence" value="ECO:0007669"/>
    <property type="project" value="UniProtKB-ARBA"/>
</dbReference>
<organism evidence="1 2">
    <name type="scientific">Mucilaginibacter psychrotolerans</name>
    <dbReference type="NCBI Taxonomy" id="1524096"/>
    <lineage>
        <taxon>Bacteria</taxon>
        <taxon>Pseudomonadati</taxon>
        <taxon>Bacteroidota</taxon>
        <taxon>Sphingobacteriia</taxon>
        <taxon>Sphingobacteriales</taxon>
        <taxon>Sphingobacteriaceae</taxon>
        <taxon>Mucilaginibacter</taxon>
    </lineage>
</organism>
<dbReference type="EMBL" id="SOZE01000036">
    <property type="protein sequence ID" value="TFF33977.1"/>
    <property type="molecule type" value="Genomic_DNA"/>
</dbReference>
<dbReference type="GO" id="GO:0004553">
    <property type="term" value="F:hydrolase activity, hydrolyzing O-glycosyl compounds"/>
    <property type="evidence" value="ECO:0007669"/>
    <property type="project" value="UniProtKB-ARBA"/>
</dbReference>
<evidence type="ECO:0000313" key="1">
    <source>
        <dbReference type="EMBL" id="TFF33977.1"/>
    </source>
</evidence>
<dbReference type="Gene3D" id="2.60.120.200">
    <property type="match status" value="1"/>
</dbReference>
<evidence type="ECO:0000313" key="2">
    <source>
        <dbReference type="Proteomes" id="UP000297540"/>
    </source>
</evidence>
<reference evidence="1 2" key="1">
    <citation type="journal article" date="2017" name="Int. J. Syst. Evol. Microbiol.">
        <title>Mucilaginibacterpsychrotolerans sp. nov., isolated from peatlands.</title>
        <authorList>
            <person name="Deng Y."/>
            <person name="Shen L."/>
            <person name="Xu B."/>
            <person name="Liu Y."/>
            <person name="Gu Z."/>
            <person name="Liu H."/>
            <person name="Zhou Y."/>
        </authorList>
    </citation>
    <scope>NUCLEOTIDE SEQUENCE [LARGE SCALE GENOMIC DNA]</scope>
    <source>
        <strain evidence="1 2">NH7-4</strain>
    </source>
</reference>
<accession>A0A4Y8S685</accession>
<comment type="caution">
    <text evidence="1">The sequence shown here is derived from an EMBL/GenBank/DDBJ whole genome shotgun (WGS) entry which is preliminary data.</text>
</comment>
<gene>
    <name evidence="1" type="ORF">E2R66_23645</name>
</gene>
<sequence length="1908" mass="210857">MEDYVQEIIVPKARASFLLSAAIEFPRSVLLPMVEGANGLEVDQTLDVSGHLKSAYFKMADAYLDFDLQTGFGYQMEFQGTLFPTYCKIGNTPLILSFSGGKLDLSRTSNIPEADAAGFPVDFVGMYIKQAYIGFQGFGDDDTTRTSIGIRADNLLIGTGGVSGKIALEANGSIFRKFNDFAIELNEFSITFRQNVIIGSNIRGKLTLTKFTNNGVPVEIGIAVSFDNKGDFSITLDTNALPALTLPNVFTLHLEKLKFGKELKGYYFEMAGQLDFIVDLDIVHQIMPQGIHIDKLRIWDNGDLDFAGGGLRVPKAFYLNIPPVSMEVTDMSLGPYTRKLKKHQPPGTTGPDVLIDRKYLYFGFDGMINAGTAGFGVRGNGIKYYFTIDNNSTDKPFDQFMSIDGIAIDITVPSGAKENAIFTLQGYLGMKNPQNENSRAGVEYTGSVKFALPLLKLSGSAAMRLQPAVPNYIVDAGIEFATPIPLGATGLGIYGFRGLFGKHYIPSKTAVAGLTESSTWWDYYKAKSTITNHEGIEIDKFADEPGYSIGAGVSIATSFDSGLIFSVKIFLLLNFPDTFLLQGQAGILRSRIGLNDPNDPPFSAFIALSKSSFEAKFGVDYNVPSSGGWKGKIFSLSGTLDVAFYFNHASGWHINLGVDQPENLRIRAQVLTLFSGYAYVMLSSQGIKAGAGAKYEFKRKFGPAFVEIGAYVDLSAFLSFKPVQIGGRIEFGGRAVVGIWFVHLGLSVRVYLAVEAPHPFIITGGLEVSVKIIFKRIRVKIDITWTFNKHNDELLEPLPVLALPNAATGYLPAVATNILSEETFQLNYVTNENSLTIPNPGSSAWAISFVNEETSGQVTIPLDSFIDIELLKPVKPIITPVGALPDPAVTGNVSLGSSASQIASAYMELLPPQKGKSDQVKHEFELKQIDIFAWKGDTTSGEWVAYNVYEAVTAIVESNTGPSAIALNTLKQGYWQLVEPNKYNKIRLLSQNMFSYLTEDDNVISDMDARNFPKKALFCYDAVLGKTIVDWKNELVDTVYDNDQTQYFKAVPFTIIGMNASVKADLSVVRNDLYLDGYQGSIKIDLPQPVSAMELKFGANENDITIKFITTTYYRTLFGIAIPILSETGRQQVGRTEQDKLIGYNDITKPIHQVLINFNEKRRLNYTGNLVIGGHIDLPTPVLGTLSSIYNTFELPKALLYVSFYTRSYSAQEVINKLSRDQTDLAGQWPMISRASSTGNHPGLVTGTPDRVAAFFAQSASGQNASNDVYLFNSSQDALLVPFFSGLLVENSNFSFQFTVAVNPWIKGVRTLLYKINHDTSSGYSKGYSVHLVQRATNARGTIYNALADVPSFSVVLSCYHELSSWSTEVTDQYAIDCSSKQLSENQFKNIFISIDRQAGKISIYLDKVLKATVDIPGQLAVYSSEPTHTYLREVNFMSTSLHQRVIDNPVTEAHVIDEVKILSDGLDRTVQPVWRPNTIFAVRVRTQDKVNGTVPTSPPGLKTHIFGFKTAGPVGHFHQRNPKYKELAESDRASEFKLANLKHYIDFERSYPDAQGRFNLSKPVFWHLPQVKLFFVKPYINAMFADWAAYQNLPPVSSSLELVLLDTYGNATTEQLVWEPVKDALVTDDNYLSLPPDQRALYLMNKIAAQANCYSMPTPIRKRLKQGAYSFPDLQPGKLYTALFSAIYQPSGAAIERNEVHRFGFLTSRYASFTEQVRSFILNYPDPAPVYAAYVKNVFFSPAEIESRLKLLIDNNLQNDPPDTLRYATRFDRLIYGGLQITDWLPVGGTVITVFNNIVPSTGSASIMGVLVRNPEPFNDPKLAGDLLADTVGLSLTLSDNSVQAESGFIYIHSADTSSVFITNSQMAIPAGKMKLRFRHKIFDGDDFNTLFDEYETPLIDIAPQEL</sequence>
<dbReference type="InterPro" id="IPR013320">
    <property type="entry name" value="ConA-like_dom_sf"/>
</dbReference>
<dbReference type="OrthoDB" id="1205007at2"/>
<dbReference type="Proteomes" id="UP000297540">
    <property type="component" value="Unassembled WGS sequence"/>
</dbReference>
<dbReference type="RefSeq" id="WP_133235571.1">
    <property type="nucleotide sequence ID" value="NZ_SOZE01000036.1"/>
</dbReference>
<protein>
    <submittedName>
        <fullName evidence="1">Uncharacterized protein</fullName>
    </submittedName>
</protein>